<dbReference type="RefSeq" id="WP_022215674.1">
    <property type="nucleotide sequence ID" value="NZ_JBBMEI010000016.1"/>
</dbReference>
<gene>
    <name evidence="2" type="ORF">WMO75_06760</name>
</gene>
<keyword evidence="3" id="KW-1185">Reference proteome</keyword>
<dbReference type="Pfam" id="PF01476">
    <property type="entry name" value="LysM"/>
    <property type="match status" value="1"/>
</dbReference>
<sequence length="518" mass="59036">MELRKEDIQVLRTKSRATSQVTFDVDYNVPDVKPDIGRMVQNKGDVSVEEVRLSDGHAFLKGSLQVDLLYVGEEEGKVYSLSAKLPVEETMNLEGIVSGDKMCLRWEIEDLSLHLIHSRKLNIKAVVTFYAVVDELSGIRLPVSLDDETVSVQKKQMRLLSLAIHKKDTLRLKEEVELVSNKPNIAELLWYTLEVRGLDLRPEENVVKAKGELFLFALYKGDDEDGTLQWLEHSIPFTGEVECSGCTFDMVPNLEASVINQSVEVKPDSDGEERIFVTDIVLELDIRLYREEDHEILMDVYTPFRQCIPKCKNEVLESLLVRNFSKCRVSDRIEIKETQGKILQICHSQGKVKIDKTKIVKDGIQVDGIVQMKVLYIVGNDDMPFYSMEVMMPFSHVVEARGITEDSVYYFHTDLEQLSTSMVDSNEIEVRAAVSLNVLVIQCIEEKIIESVEEQPLDTEKIRSMPGITVYMVKQGDTLWDIAKKFYTTMEEIISMNSLENDQLTLGQPLLLVKKVES</sequence>
<evidence type="ECO:0000313" key="2">
    <source>
        <dbReference type="EMBL" id="MEQ2358039.1"/>
    </source>
</evidence>
<dbReference type="Gene3D" id="3.10.350.10">
    <property type="entry name" value="LysM domain"/>
    <property type="match status" value="1"/>
</dbReference>
<dbReference type="InterPro" id="IPR024300">
    <property type="entry name" value="SipL_SPOCS_dom"/>
</dbReference>
<dbReference type="SUPFAM" id="SSF54106">
    <property type="entry name" value="LysM domain"/>
    <property type="match status" value="1"/>
</dbReference>
<accession>A0ABV1AIQ3</accession>
<dbReference type="PROSITE" id="PS51782">
    <property type="entry name" value="LYSM"/>
    <property type="match status" value="1"/>
</dbReference>
<dbReference type="Pfam" id="PF12673">
    <property type="entry name" value="SipL"/>
    <property type="match status" value="3"/>
</dbReference>
<reference evidence="2 3" key="1">
    <citation type="submission" date="2024-03" db="EMBL/GenBank/DDBJ databases">
        <title>Human intestinal bacterial collection.</title>
        <authorList>
            <person name="Pauvert C."/>
            <person name="Hitch T.C.A."/>
            <person name="Clavel T."/>
        </authorList>
    </citation>
    <scope>NUCLEOTIDE SEQUENCE [LARGE SCALE GENOMIC DNA]</scope>
    <source>
        <strain evidence="2 3">CLA-AA-H95</strain>
    </source>
</reference>
<dbReference type="Proteomes" id="UP001446032">
    <property type="component" value="Unassembled WGS sequence"/>
</dbReference>
<protein>
    <submittedName>
        <fullName evidence="2">SPOCS domain-containing protein</fullName>
    </submittedName>
</protein>
<evidence type="ECO:0000259" key="1">
    <source>
        <dbReference type="PROSITE" id="PS51782"/>
    </source>
</evidence>
<name>A0ABV1AIQ3_9FIRM</name>
<dbReference type="CDD" id="cd00118">
    <property type="entry name" value="LysM"/>
    <property type="match status" value="1"/>
</dbReference>
<feature type="domain" description="LysM" evidence="1">
    <location>
        <begin position="469"/>
        <end position="512"/>
    </location>
</feature>
<dbReference type="SMART" id="SM00257">
    <property type="entry name" value="LysM"/>
    <property type="match status" value="1"/>
</dbReference>
<evidence type="ECO:0000313" key="3">
    <source>
        <dbReference type="Proteomes" id="UP001446032"/>
    </source>
</evidence>
<proteinExistence type="predicted"/>
<dbReference type="InterPro" id="IPR018392">
    <property type="entry name" value="LysM"/>
</dbReference>
<comment type="caution">
    <text evidence="2">The sequence shown here is derived from an EMBL/GenBank/DDBJ whole genome shotgun (WGS) entry which is preliminary data.</text>
</comment>
<dbReference type="EMBL" id="JBBMEI010000016">
    <property type="protein sequence ID" value="MEQ2358039.1"/>
    <property type="molecule type" value="Genomic_DNA"/>
</dbReference>
<dbReference type="InterPro" id="IPR036779">
    <property type="entry name" value="LysM_dom_sf"/>
</dbReference>
<organism evidence="2 3">
    <name type="scientific">Blautia intestinihominis</name>
    <dbReference type="NCBI Taxonomy" id="3133152"/>
    <lineage>
        <taxon>Bacteria</taxon>
        <taxon>Bacillati</taxon>
        <taxon>Bacillota</taxon>
        <taxon>Clostridia</taxon>
        <taxon>Lachnospirales</taxon>
        <taxon>Lachnospiraceae</taxon>
        <taxon>Blautia</taxon>
    </lineage>
</organism>